<keyword evidence="2" id="KW-1185">Reference proteome</keyword>
<organism evidence="1 2">
    <name type="scientific">Shewanella corallii</name>
    <dbReference type="NCBI Taxonomy" id="560080"/>
    <lineage>
        <taxon>Bacteria</taxon>
        <taxon>Pseudomonadati</taxon>
        <taxon>Pseudomonadota</taxon>
        <taxon>Gammaproteobacteria</taxon>
        <taxon>Alteromonadales</taxon>
        <taxon>Shewanellaceae</taxon>
        <taxon>Shewanella</taxon>
    </lineage>
</organism>
<evidence type="ECO:0008006" key="3">
    <source>
        <dbReference type="Google" id="ProtNLM"/>
    </source>
</evidence>
<evidence type="ECO:0000313" key="2">
    <source>
        <dbReference type="Proteomes" id="UP001202831"/>
    </source>
</evidence>
<reference evidence="1 2" key="1">
    <citation type="submission" date="2022-01" db="EMBL/GenBank/DDBJ databases">
        <title>Whole genome-based taxonomy of the Shewanellaceae.</title>
        <authorList>
            <person name="Martin-Rodriguez A.J."/>
        </authorList>
    </citation>
    <scope>NUCLEOTIDE SEQUENCE [LARGE SCALE GENOMIC DNA]</scope>
    <source>
        <strain evidence="1 2">DSM 21332</strain>
    </source>
</reference>
<sequence length="74" mass="8448">MSHKLIIDGYMLTNDSGKTDRWKLTIGDETRLGSLFELKRVIKFYRELGVIPEVRSQTLPPATSPGSTLLRSRR</sequence>
<proteinExistence type="predicted"/>
<dbReference type="EMBL" id="JAKIKT010000001">
    <property type="protein sequence ID" value="MCL2912844.1"/>
    <property type="molecule type" value="Genomic_DNA"/>
</dbReference>
<dbReference type="Proteomes" id="UP001202831">
    <property type="component" value="Unassembled WGS sequence"/>
</dbReference>
<accession>A0ABT0N324</accession>
<evidence type="ECO:0000313" key="1">
    <source>
        <dbReference type="EMBL" id="MCL2912844.1"/>
    </source>
</evidence>
<comment type="caution">
    <text evidence="1">The sequence shown here is derived from an EMBL/GenBank/DDBJ whole genome shotgun (WGS) entry which is preliminary data.</text>
</comment>
<name>A0ABT0N324_9GAMM</name>
<dbReference type="RefSeq" id="WP_249247657.1">
    <property type="nucleotide sequence ID" value="NZ_JAKIKT010000001.1"/>
</dbReference>
<protein>
    <recommendedName>
        <fullName evidence="3">DUF3319 domain-containing protein</fullName>
    </recommendedName>
</protein>
<gene>
    <name evidence="1" type="ORF">L2725_03425</name>
</gene>